<reference evidence="2 3" key="1">
    <citation type="submission" date="2024-10" db="EMBL/GenBank/DDBJ databases">
        <title>The Natural Products Discovery Center: Release of the First 8490 Sequenced Strains for Exploring Actinobacteria Biosynthetic Diversity.</title>
        <authorList>
            <person name="Kalkreuter E."/>
            <person name="Kautsar S.A."/>
            <person name="Yang D."/>
            <person name="Bader C.D."/>
            <person name="Teijaro C.N."/>
            <person name="Fluegel L."/>
            <person name="Davis C.M."/>
            <person name="Simpson J.R."/>
            <person name="Lauterbach L."/>
            <person name="Steele A.D."/>
            <person name="Gui C."/>
            <person name="Meng S."/>
            <person name="Li G."/>
            <person name="Viehrig K."/>
            <person name="Ye F."/>
            <person name="Su P."/>
            <person name="Kiefer A.F."/>
            <person name="Nichols A."/>
            <person name="Cepeda A.J."/>
            <person name="Yan W."/>
            <person name="Fan B."/>
            <person name="Jiang Y."/>
            <person name="Adhikari A."/>
            <person name="Zheng C.-J."/>
            <person name="Schuster L."/>
            <person name="Cowan T.M."/>
            <person name="Smanski M.J."/>
            <person name="Chevrette M.G."/>
            <person name="De Carvalho L.P.S."/>
            <person name="Shen B."/>
        </authorList>
    </citation>
    <scope>NUCLEOTIDE SEQUENCE [LARGE SCALE GENOMIC DNA]</scope>
    <source>
        <strain evidence="2 3">NPDC002173</strain>
    </source>
</reference>
<evidence type="ECO:0000313" key="2">
    <source>
        <dbReference type="EMBL" id="MFF3667874.1"/>
    </source>
</evidence>
<dbReference type="Proteomes" id="UP001602013">
    <property type="component" value="Unassembled WGS sequence"/>
</dbReference>
<comment type="caution">
    <text evidence="2">The sequence shown here is derived from an EMBL/GenBank/DDBJ whole genome shotgun (WGS) entry which is preliminary data.</text>
</comment>
<name>A0ABW6SV95_9ACTN</name>
<dbReference type="SMART" id="SM00960">
    <property type="entry name" value="Robl_LC7"/>
    <property type="match status" value="1"/>
</dbReference>
<gene>
    <name evidence="2" type="ORF">ACFYXI_19970</name>
</gene>
<evidence type="ECO:0000259" key="1">
    <source>
        <dbReference type="SMART" id="SM00960"/>
    </source>
</evidence>
<dbReference type="RefSeq" id="WP_387413107.1">
    <property type="nucleotide sequence ID" value="NZ_CP191994.1"/>
</dbReference>
<proteinExistence type="predicted"/>
<protein>
    <submittedName>
        <fullName evidence="2">Roadblock/LC7 domain-containing protein</fullName>
    </submittedName>
</protein>
<sequence>MITWLKRAGKGISMDLRGEIHEEMLLLRERAPEITGTLTCTVDGMLIATDISGHTEQTAALSSALISMARRMTDLVQVGALEETLISGTRGHAACYAAGPKLVLAVLAGPGANLGLLRIEGRKTAAKLAAIVERA</sequence>
<keyword evidence="3" id="KW-1185">Reference proteome</keyword>
<dbReference type="EMBL" id="JBIASD010000012">
    <property type="protein sequence ID" value="MFF3667874.1"/>
    <property type="molecule type" value="Genomic_DNA"/>
</dbReference>
<dbReference type="Pfam" id="PF03259">
    <property type="entry name" value="Robl_LC7"/>
    <property type="match status" value="1"/>
</dbReference>
<evidence type="ECO:0000313" key="3">
    <source>
        <dbReference type="Proteomes" id="UP001602013"/>
    </source>
</evidence>
<organism evidence="2 3">
    <name type="scientific">Microtetraspora malaysiensis</name>
    <dbReference type="NCBI Taxonomy" id="161358"/>
    <lineage>
        <taxon>Bacteria</taxon>
        <taxon>Bacillati</taxon>
        <taxon>Actinomycetota</taxon>
        <taxon>Actinomycetes</taxon>
        <taxon>Streptosporangiales</taxon>
        <taxon>Streptosporangiaceae</taxon>
        <taxon>Microtetraspora</taxon>
    </lineage>
</organism>
<accession>A0ABW6SV95</accession>
<feature type="domain" description="Roadblock/LAMTOR2" evidence="1">
    <location>
        <begin position="21"/>
        <end position="108"/>
    </location>
</feature>
<dbReference type="InterPro" id="IPR004942">
    <property type="entry name" value="Roadblock/LAMTOR2_dom"/>
</dbReference>
<dbReference type="SUPFAM" id="SSF103196">
    <property type="entry name" value="Roadblock/LC7 domain"/>
    <property type="match status" value="1"/>
</dbReference>
<dbReference type="Gene3D" id="3.30.450.30">
    <property type="entry name" value="Dynein light chain 2a, cytoplasmic"/>
    <property type="match status" value="1"/>
</dbReference>